<evidence type="ECO:0000313" key="1">
    <source>
        <dbReference type="EMBL" id="KAL0127033.1"/>
    </source>
</evidence>
<gene>
    <name evidence="1" type="ORF">PUN28_005398</name>
</gene>
<reference evidence="1 2" key="1">
    <citation type="submission" date="2023-03" db="EMBL/GenBank/DDBJ databases">
        <title>High recombination rates correlate with genetic variation in Cardiocondyla obscurior ants.</title>
        <authorList>
            <person name="Errbii M."/>
        </authorList>
    </citation>
    <scope>NUCLEOTIDE SEQUENCE [LARGE SCALE GENOMIC DNA]</scope>
    <source>
        <strain evidence="1">Alpha-2009</strain>
        <tissue evidence="1">Whole body</tissue>
    </source>
</reference>
<evidence type="ECO:0000313" key="2">
    <source>
        <dbReference type="Proteomes" id="UP001430953"/>
    </source>
</evidence>
<dbReference type="AlphaFoldDB" id="A0AAW2GGA7"/>
<accession>A0AAW2GGA7</accession>
<proteinExistence type="predicted"/>
<sequence length="68" mass="8170">MRSTFDTWSCKITYNCHSSFNSLRSKYNESNYYRSDSPTRTTRGVCKYKLERASVNDQKISRWRSSRK</sequence>
<organism evidence="1 2">
    <name type="scientific">Cardiocondyla obscurior</name>
    <dbReference type="NCBI Taxonomy" id="286306"/>
    <lineage>
        <taxon>Eukaryota</taxon>
        <taxon>Metazoa</taxon>
        <taxon>Ecdysozoa</taxon>
        <taxon>Arthropoda</taxon>
        <taxon>Hexapoda</taxon>
        <taxon>Insecta</taxon>
        <taxon>Pterygota</taxon>
        <taxon>Neoptera</taxon>
        <taxon>Endopterygota</taxon>
        <taxon>Hymenoptera</taxon>
        <taxon>Apocrita</taxon>
        <taxon>Aculeata</taxon>
        <taxon>Formicoidea</taxon>
        <taxon>Formicidae</taxon>
        <taxon>Myrmicinae</taxon>
        <taxon>Cardiocondyla</taxon>
    </lineage>
</organism>
<dbReference type="EMBL" id="JADYXP020000004">
    <property type="protein sequence ID" value="KAL0127033.1"/>
    <property type="molecule type" value="Genomic_DNA"/>
</dbReference>
<comment type="caution">
    <text evidence="1">The sequence shown here is derived from an EMBL/GenBank/DDBJ whole genome shotgun (WGS) entry which is preliminary data.</text>
</comment>
<dbReference type="Proteomes" id="UP001430953">
    <property type="component" value="Unassembled WGS sequence"/>
</dbReference>
<name>A0AAW2GGA7_9HYME</name>
<protein>
    <submittedName>
        <fullName evidence="1">Uncharacterized protein</fullName>
    </submittedName>
</protein>
<keyword evidence="2" id="KW-1185">Reference proteome</keyword>